<protein>
    <submittedName>
        <fullName evidence="1">Uncharacterized protein</fullName>
    </submittedName>
</protein>
<dbReference type="AlphaFoldDB" id="A0A8K0CRC0"/>
<comment type="caution">
    <text evidence="1">The sequence shown here is derived from an EMBL/GenBank/DDBJ whole genome shotgun (WGS) entry which is preliminary data.</text>
</comment>
<dbReference type="OrthoDB" id="10067596at2759"/>
<evidence type="ECO:0000313" key="2">
    <source>
        <dbReference type="Proteomes" id="UP000801492"/>
    </source>
</evidence>
<name>A0A8K0CRC0_IGNLU</name>
<sequence>MLKTCMTLLLKRCSKSAVCFRKIRAGTGSNYPIPHTREDINLAISFQQDAKGNDFFLHLGASADRIIFLEQKPTSAERRSLCFTASPRTEPLQHNPEFSRAVYCKFHSLPEVLHRYSNDPEFAYQTRQLNALDFIAPDNVQLVYDFLIGEPFFVADGMQTLRAECTICFELRWNRQRTRLSTPFFDINLWNCYHLLSEKTKCPRRATTVSRLIGASHLCWALPHYIPVS</sequence>
<proteinExistence type="predicted"/>
<keyword evidence="2" id="KW-1185">Reference proteome</keyword>
<evidence type="ECO:0000313" key="1">
    <source>
        <dbReference type="EMBL" id="KAF2892223.1"/>
    </source>
</evidence>
<accession>A0A8K0CRC0</accession>
<reference evidence="1" key="1">
    <citation type="submission" date="2019-08" db="EMBL/GenBank/DDBJ databases">
        <title>The genome of the North American firefly Photinus pyralis.</title>
        <authorList>
            <consortium name="Photinus pyralis genome working group"/>
            <person name="Fallon T.R."/>
            <person name="Sander Lower S.E."/>
            <person name="Weng J.-K."/>
        </authorList>
    </citation>
    <scope>NUCLEOTIDE SEQUENCE</scope>
    <source>
        <strain evidence="1">TRF0915ILg1</strain>
        <tissue evidence="1">Whole body</tissue>
    </source>
</reference>
<dbReference type="EMBL" id="VTPC01008865">
    <property type="protein sequence ID" value="KAF2892223.1"/>
    <property type="molecule type" value="Genomic_DNA"/>
</dbReference>
<gene>
    <name evidence="1" type="ORF">ILUMI_13949</name>
</gene>
<dbReference type="Proteomes" id="UP000801492">
    <property type="component" value="Unassembled WGS sequence"/>
</dbReference>
<organism evidence="1 2">
    <name type="scientific">Ignelater luminosus</name>
    <name type="common">Cucubano</name>
    <name type="synonym">Pyrophorus luminosus</name>
    <dbReference type="NCBI Taxonomy" id="2038154"/>
    <lineage>
        <taxon>Eukaryota</taxon>
        <taxon>Metazoa</taxon>
        <taxon>Ecdysozoa</taxon>
        <taxon>Arthropoda</taxon>
        <taxon>Hexapoda</taxon>
        <taxon>Insecta</taxon>
        <taxon>Pterygota</taxon>
        <taxon>Neoptera</taxon>
        <taxon>Endopterygota</taxon>
        <taxon>Coleoptera</taxon>
        <taxon>Polyphaga</taxon>
        <taxon>Elateriformia</taxon>
        <taxon>Elateroidea</taxon>
        <taxon>Elateridae</taxon>
        <taxon>Agrypninae</taxon>
        <taxon>Pyrophorini</taxon>
        <taxon>Ignelater</taxon>
    </lineage>
</organism>